<dbReference type="InterPro" id="IPR042235">
    <property type="entry name" value="ZP-C_dom"/>
</dbReference>
<dbReference type="PANTHER" id="PTHR14002">
    <property type="entry name" value="ENDOGLIN/TGF-BETA RECEPTOR TYPE III"/>
    <property type="match status" value="1"/>
</dbReference>
<name>A0A8J1T594_OWEFU</name>
<accession>A0A8J1T594</accession>
<dbReference type="Proteomes" id="UP000749559">
    <property type="component" value="Unassembled WGS sequence"/>
</dbReference>
<dbReference type="EMBL" id="CAIIXF020000005">
    <property type="protein sequence ID" value="CAH1784613.1"/>
    <property type="molecule type" value="Genomic_DNA"/>
</dbReference>
<keyword evidence="4" id="KW-1185">Reference proteome</keyword>
<evidence type="ECO:0000256" key="1">
    <source>
        <dbReference type="ARBA" id="ARBA00022729"/>
    </source>
</evidence>
<keyword evidence="2" id="KW-1015">Disulfide bond</keyword>
<organism evidence="3 4">
    <name type="scientific">Owenia fusiformis</name>
    <name type="common">Polychaete worm</name>
    <dbReference type="NCBI Taxonomy" id="6347"/>
    <lineage>
        <taxon>Eukaryota</taxon>
        <taxon>Metazoa</taxon>
        <taxon>Spiralia</taxon>
        <taxon>Lophotrochozoa</taxon>
        <taxon>Annelida</taxon>
        <taxon>Polychaeta</taxon>
        <taxon>Sedentaria</taxon>
        <taxon>Canalipalpata</taxon>
        <taxon>Sabellida</taxon>
        <taxon>Oweniida</taxon>
        <taxon>Oweniidae</taxon>
        <taxon>Owenia</taxon>
    </lineage>
</organism>
<comment type="caution">
    <text evidence="3">The sequence shown here is derived from an EMBL/GenBank/DDBJ whole genome shotgun (WGS) entry which is preliminary data.</text>
</comment>
<proteinExistence type="predicted"/>
<dbReference type="PANTHER" id="PTHR14002:SF43">
    <property type="entry name" value="DELTA-LIKE PROTEIN"/>
    <property type="match status" value="1"/>
</dbReference>
<dbReference type="PROSITE" id="PS51034">
    <property type="entry name" value="ZP_2"/>
    <property type="match status" value="1"/>
</dbReference>
<dbReference type="OrthoDB" id="5977047at2759"/>
<dbReference type="Pfam" id="PF00100">
    <property type="entry name" value="Zona_pellucida"/>
    <property type="match status" value="1"/>
</dbReference>
<dbReference type="InterPro" id="IPR055355">
    <property type="entry name" value="ZP-C"/>
</dbReference>
<dbReference type="AlphaFoldDB" id="A0A8J1T594"/>
<evidence type="ECO:0000313" key="4">
    <source>
        <dbReference type="Proteomes" id="UP000749559"/>
    </source>
</evidence>
<sequence>MYEAKIIGGSAPAKNGVIIRKSQFALDVICKYDRLAEIEPAKFVATRGKVSYRDEKMGEFTFTLKLYENANTSRVLSPEKEIATTENVFADVRLTDADNSGLKMGVQNCFASPSEDRKNAINTYSLIEDSCFKDDTVFTVRSSGTQYKFGFLAFQFTGDIKEIYLHCQAAVCKDDDKTGACNQP</sequence>
<protein>
    <submittedName>
        <fullName evidence="3">Uncharacterized protein</fullName>
    </submittedName>
</protein>
<keyword evidence="1" id="KW-0732">Signal</keyword>
<evidence type="ECO:0000256" key="2">
    <source>
        <dbReference type="ARBA" id="ARBA00023157"/>
    </source>
</evidence>
<evidence type="ECO:0000313" key="3">
    <source>
        <dbReference type="EMBL" id="CAH1784613.1"/>
    </source>
</evidence>
<feature type="non-terminal residue" evidence="3">
    <location>
        <position position="1"/>
    </location>
</feature>
<dbReference type="InterPro" id="IPR001507">
    <property type="entry name" value="ZP_dom"/>
</dbReference>
<gene>
    <name evidence="3" type="ORF">OFUS_LOCUS10780</name>
</gene>
<dbReference type="Gene3D" id="2.60.40.4100">
    <property type="entry name" value="Zona pellucida, ZP-C domain"/>
    <property type="match status" value="1"/>
</dbReference>
<reference evidence="3" key="1">
    <citation type="submission" date="2022-03" db="EMBL/GenBank/DDBJ databases">
        <authorList>
            <person name="Martin C."/>
        </authorList>
    </citation>
    <scope>NUCLEOTIDE SEQUENCE</scope>
</reference>